<dbReference type="PaxDb" id="29760-VIT_13s0106g00180.t01"/>
<evidence type="ECO:0000256" key="4">
    <source>
        <dbReference type="ARBA" id="ARBA00023316"/>
    </source>
</evidence>
<gene>
    <name evidence="5" type="ordered locus">VIT_13s0106g00180</name>
</gene>
<accession>F6HVM8</accession>
<dbReference type="Pfam" id="PF03214">
    <property type="entry name" value="RGP"/>
    <property type="match status" value="1"/>
</dbReference>
<evidence type="ECO:0000256" key="1">
    <source>
        <dbReference type="ARBA" id="ARBA00004555"/>
    </source>
</evidence>
<dbReference type="GO" id="GO:0005794">
    <property type="term" value="C:Golgi apparatus"/>
    <property type="evidence" value="ECO:0007669"/>
    <property type="project" value="UniProtKB-SubCell"/>
</dbReference>
<dbReference type="Proteomes" id="UP000009183">
    <property type="component" value="Chromosome 13"/>
</dbReference>
<name>F6HVM8_VITVI</name>
<comment type="subcellular location">
    <subcellularLocation>
        <location evidence="1">Golgi apparatus</location>
    </subcellularLocation>
</comment>
<organism evidence="5 6">
    <name type="scientific">Vitis vinifera</name>
    <name type="common">Grape</name>
    <dbReference type="NCBI Taxonomy" id="29760"/>
    <lineage>
        <taxon>Eukaryota</taxon>
        <taxon>Viridiplantae</taxon>
        <taxon>Streptophyta</taxon>
        <taxon>Embryophyta</taxon>
        <taxon>Tracheophyta</taxon>
        <taxon>Spermatophyta</taxon>
        <taxon>Magnoliopsida</taxon>
        <taxon>eudicotyledons</taxon>
        <taxon>Gunneridae</taxon>
        <taxon>Pentapetalae</taxon>
        <taxon>rosids</taxon>
        <taxon>Vitales</taxon>
        <taxon>Vitaceae</taxon>
        <taxon>Viteae</taxon>
        <taxon>Vitis</taxon>
    </lineage>
</organism>
<evidence type="ECO:0000313" key="5">
    <source>
        <dbReference type="EMBL" id="CCB58741.1"/>
    </source>
</evidence>
<keyword evidence="4" id="KW-0961">Cell wall biogenesis/degradation</keyword>
<evidence type="ECO:0000256" key="3">
    <source>
        <dbReference type="ARBA" id="ARBA00023034"/>
    </source>
</evidence>
<dbReference type="STRING" id="29760.F6HVM8"/>
<proteinExistence type="inferred from homology"/>
<dbReference type="GO" id="GO:0071555">
    <property type="term" value="P:cell wall organization"/>
    <property type="evidence" value="ECO:0007669"/>
    <property type="project" value="UniProtKB-KW"/>
</dbReference>
<evidence type="ECO:0000313" key="6">
    <source>
        <dbReference type="Proteomes" id="UP000009183"/>
    </source>
</evidence>
<keyword evidence="6" id="KW-1185">Reference proteome</keyword>
<sequence length="81" mass="9271">MNNGDGKWRCERCDQSVYSSVSDTGPYWQEELIPFFQSAALPKERTTVQQGYLELSKQVKAKFGKVDPHFLKLGDAMIAWI</sequence>
<reference evidence="6" key="1">
    <citation type="journal article" date="2007" name="Nature">
        <title>The grapevine genome sequence suggests ancestral hexaploidization in major angiosperm phyla.</title>
        <authorList>
            <consortium name="The French-Italian Public Consortium for Grapevine Genome Characterization."/>
            <person name="Jaillon O."/>
            <person name="Aury J.-M."/>
            <person name="Noel B."/>
            <person name="Policriti A."/>
            <person name="Clepet C."/>
            <person name="Casagrande A."/>
            <person name="Choisne N."/>
            <person name="Aubourg S."/>
            <person name="Vitulo N."/>
            <person name="Jubin C."/>
            <person name="Vezzi A."/>
            <person name="Legeai F."/>
            <person name="Hugueney P."/>
            <person name="Dasilva C."/>
            <person name="Horner D."/>
            <person name="Mica E."/>
            <person name="Jublot D."/>
            <person name="Poulain J."/>
            <person name="Bruyere C."/>
            <person name="Billault A."/>
            <person name="Segurens B."/>
            <person name="Gouyvenoux M."/>
            <person name="Ugarte E."/>
            <person name="Cattonaro F."/>
            <person name="Anthouard V."/>
            <person name="Vico V."/>
            <person name="Del Fabbro C."/>
            <person name="Alaux M."/>
            <person name="Di Gaspero G."/>
            <person name="Dumas V."/>
            <person name="Felice N."/>
            <person name="Paillard S."/>
            <person name="Juman I."/>
            <person name="Moroldo M."/>
            <person name="Scalabrin S."/>
            <person name="Canaguier A."/>
            <person name="Le Clainche I."/>
            <person name="Malacrida G."/>
            <person name="Durand E."/>
            <person name="Pesole G."/>
            <person name="Laucou V."/>
            <person name="Chatelet P."/>
            <person name="Merdinoglu D."/>
            <person name="Delledonne M."/>
            <person name="Pezzotti M."/>
            <person name="Lecharny A."/>
            <person name="Scarpelli C."/>
            <person name="Artiguenave F."/>
            <person name="Pe M.E."/>
            <person name="Valle G."/>
            <person name="Morgante M."/>
            <person name="Caboche M."/>
            <person name="Adam-Blondon A.-F."/>
            <person name="Weissenbach J."/>
            <person name="Quetier F."/>
            <person name="Wincker P."/>
        </authorList>
    </citation>
    <scope>NUCLEOTIDE SEQUENCE [LARGE SCALE GENOMIC DNA]</scope>
    <source>
        <strain evidence="6">cv. Pinot noir / PN40024</strain>
    </source>
</reference>
<dbReference type="PANTHER" id="PTHR31682:SF44">
    <property type="entry name" value="UDP-ARABINOPYRANOSE MUTASE 3"/>
    <property type="match status" value="1"/>
</dbReference>
<dbReference type="InParanoid" id="F6HVM8"/>
<dbReference type="AlphaFoldDB" id="F6HVM8"/>
<dbReference type="InterPro" id="IPR037595">
    <property type="entry name" value="RGP_fam"/>
</dbReference>
<protein>
    <submittedName>
        <fullName evidence="5">Uncharacterized protein</fullName>
    </submittedName>
</protein>
<keyword evidence="3" id="KW-0333">Golgi apparatus</keyword>
<dbReference type="EMBL" id="FN596257">
    <property type="protein sequence ID" value="CCB58741.1"/>
    <property type="molecule type" value="Genomic_DNA"/>
</dbReference>
<dbReference type="PANTHER" id="PTHR31682">
    <property type="entry name" value="UDP-ARABINOSE MUTASE"/>
    <property type="match status" value="1"/>
</dbReference>
<evidence type="ECO:0000256" key="2">
    <source>
        <dbReference type="ARBA" id="ARBA00008986"/>
    </source>
</evidence>
<dbReference type="HOGENOM" id="CLU_2578733_0_0_1"/>
<comment type="similarity">
    <text evidence="2">Belongs to the RGP family.</text>
</comment>